<dbReference type="EMBL" id="QNSF01000015">
    <property type="protein sequence ID" value="RBP88259.1"/>
    <property type="molecule type" value="Genomic_DNA"/>
</dbReference>
<organism evidence="1 2">
    <name type="scientific">Cytobacillus firmus</name>
    <name type="common">Bacillus firmus</name>
    <dbReference type="NCBI Taxonomy" id="1399"/>
    <lineage>
        <taxon>Bacteria</taxon>
        <taxon>Bacillati</taxon>
        <taxon>Bacillota</taxon>
        <taxon>Bacilli</taxon>
        <taxon>Bacillales</taxon>
        <taxon>Bacillaceae</taxon>
        <taxon>Cytobacillus</taxon>
    </lineage>
</organism>
<sequence>MSMRWIQALYDPGFPLPENPNFFKKTLKDISHFGVSSQVYYLLKQQGKLKQTPVYFQERLKEKYDEALYLNLFIKSELGKILNRFDKFEVEAIPLKGIIFAEKYFGHIGARGTSDIDLLIRPNQLEKAINSITSLGFIVEEEPIPFHFHCSFSKKLPGSQTPLTIELHWNLLKENSSSLKINEFWEKAKPLHPFRFIKELSDYHTFYMICLHGWRHNMDSIKYFIDIIQMMIFLKDQIEYETLFRDARNHKTLKRLVRTLSIVYKENPYLQNVKILPKRRLSFWHLDAFKRENDKSIRNYMDFIDYQFFSYDTVRHSLSEFFEWIRLTDLRGQ</sequence>
<dbReference type="GO" id="GO:0016740">
    <property type="term" value="F:transferase activity"/>
    <property type="evidence" value="ECO:0007669"/>
    <property type="project" value="UniProtKB-KW"/>
</dbReference>
<evidence type="ECO:0000313" key="2">
    <source>
        <dbReference type="Proteomes" id="UP000252731"/>
    </source>
</evidence>
<protein>
    <submittedName>
        <fullName evidence="1">Putative nucleotidyltransferase-like protein</fullName>
    </submittedName>
</protein>
<comment type="caution">
    <text evidence="1">The sequence shown here is derived from an EMBL/GenBank/DDBJ whole genome shotgun (WGS) entry which is preliminary data.</text>
</comment>
<reference evidence="1 2" key="1">
    <citation type="submission" date="2018-06" db="EMBL/GenBank/DDBJ databases">
        <title>Freshwater and sediment microbial communities from various areas in North America, analyzing microbe dynamics in response to fracking.</title>
        <authorList>
            <person name="Lamendella R."/>
        </authorList>
    </citation>
    <scope>NUCLEOTIDE SEQUENCE [LARGE SCALE GENOMIC DNA]</scope>
    <source>
        <strain evidence="1 2">14_TX</strain>
    </source>
</reference>
<dbReference type="RefSeq" id="WP_113884959.1">
    <property type="nucleotide sequence ID" value="NZ_QNSF01000015.1"/>
</dbReference>
<dbReference type="InterPro" id="IPR039498">
    <property type="entry name" value="NTP_transf_5"/>
</dbReference>
<dbReference type="OrthoDB" id="2659434at2"/>
<proteinExistence type="predicted"/>
<accession>A0A366JKZ3</accession>
<name>A0A366JKZ3_CYTFI</name>
<keyword evidence="2" id="KW-1185">Reference proteome</keyword>
<evidence type="ECO:0000313" key="1">
    <source>
        <dbReference type="EMBL" id="RBP88259.1"/>
    </source>
</evidence>
<dbReference type="Pfam" id="PF14907">
    <property type="entry name" value="NTP_transf_5"/>
    <property type="match status" value="1"/>
</dbReference>
<dbReference type="Proteomes" id="UP000252731">
    <property type="component" value="Unassembled WGS sequence"/>
</dbReference>
<gene>
    <name evidence="1" type="ORF">DFO70_11528</name>
</gene>
<keyword evidence="1" id="KW-0808">Transferase</keyword>
<dbReference type="AlphaFoldDB" id="A0A366JKZ3"/>